<evidence type="ECO:0000313" key="8">
    <source>
        <dbReference type="Proteomes" id="UP000005561"/>
    </source>
</evidence>
<dbReference type="AlphaFoldDB" id="C6LJB3"/>
<evidence type="ECO:0000256" key="5">
    <source>
        <dbReference type="ARBA" id="ARBA00023235"/>
    </source>
</evidence>
<dbReference type="STRING" id="168384.SAMN05660368_03208"/>
<feature type="binding site" evidence="6">
    <location>
        <position position="219"/>
    </location>
    <ligand>
        <name>Zn(2+)</name>
        <dbReference type="ChEBI" id="CHEBI:29105"/>
    </ligand>
</feature>
<dbReference type="SUPFAM" id="SSF51182">
    <property type="entry name" value="RmlC-like cupins"/>
    <property type="match status" value="1"/>
</dbReference>
<dbReference type="InterPro" id="IPR007045">
    <property type="entry name" value="KduI"/>
</dbReference>
<organism evidence="7 8">
    <name type="scientific">Marvinbryantia formatexigens DSM 14469</name>
    <dbReference type="NCBI Taxonomy" id="478749"/>
    <lineage>
        <taxon>Bacteria</taxon>
        <taxon>Bacillati</taxon>
        <taxon>Bacillota</taxon>
        <taxon>Clostridia</taxon>
        <taxon>Lachnospirales</taxon>
        <taxon>Lachnospiraceae</taxon>
        <taxon>Marvinbryantia</taxon>
    </lineage>
</organism>
<dbReference type="EC" id="5.3.1.17" evidence="6"/>
<evidence type="ECO:0000313" key="7">
    <source>
        <dbReference type="EMBL" id="EET59227.1"/>
    </source>
</evidence>
<evidence type="ECO:0000256" key="6">
    <source>
        <dbReference type="HAMAP-Rule" id="MF_00687"/>
    </source>
</evidence>
<comment type="caution">
    <text evidence="7">The sequence shown here is derived from an EMBL/GenBank/DDBJ whole genome shotgun (WGS) entry which is preliminary data.</text>
</comment>
<comment type="similarity">
    <text evidence="2 6">Belongs to the KduI family.</text>
</comment>
<keyword evidence="5 6" id="KW-0413">Isomerase</keyword>
<comment type="pathway">
    <text evidence="6">Glycan metabolism; pectin degradation; 2-dehydro-3-deoxy-D-gluconate from pectin: step 4/5.</text>
</comment>
<keyword evidence="4 6" id="KW-0862">Zinc</keyword>
<dbReference type="Gene3D" id="2.60.120.520">
    <property type="entry name" value="pectin degrading enzyme 5-keto 4- deoxyuronate isomerase, domain 1"/>
    <property type="match status" value="1"/>
</dbReference>
<dbReference type="eggNOG" id="COG3717">
    <property type="taxonomic scope" value="Bacteria"/>
</dbReference>
<feature type="binding site" evidence="6">
    <location>
        <position position="212"/>
    </location>
    <ligand>
        <name>Zn(2+)</name>
        <dbReference type="ChEBI" id="CHEBI:29105"/>
    </ligand>
</feature>
<dbReference type="UniPathway" id="UPA00545">
    <property type="reaction ID" value="UER00826"/>
</dbReference>
<dbReference type="Gene3D" id="2.60.120.10">
    <property type="entry name" value="Jelly Rolls"/>
    <property type="match status" value="1"/>
</dbReference>
<reference evidence="7" key="1">
    <citation type="submission" date="2009-07" db="EMBL/GenBank/DDBJ databases">
        <authorList>
            <person name="Weinstock G."/>
            <person name="Sodergren E."/>
            <person name="Clifton S."/>
            <person name="Fulton L."/>
            <person name="Fulton B."/>
            <person name="Courtney L."/>
            <person name="Fronick C."/>
            <person name="Harrison M."/>
            <person name="Strong C."/>
            <person name="Farmer C."/>
            <person name="Delahaunty K."/>
            <person name="Markovic C."/>
            <person name="Hall O."/>
            <person name="Minx P."/>
            <person name="Tomlinson C."/>
            <person name="Mitreva M."/>
            <person name="Nelson J."/>
            <person name="Hou S."/>
            <person name="Wollam A."/>
            <person name="Pepin K.H."/>
            <person name="Johnson M."/>
            <person name="Bhonagiri V."/>
            <person name="Nash W.E."/>
            <person name="Warren W."/>
            <person name="Chinwalla A."/>
            <person name="Mardis E.R."/>
            <person name="Wilson R.K."/>
        </authorList>
    </citation>
    <scope>NUCLEOTIDE SEQUENCE [LARGE SCALE GENOMIC DNA]</scope>
    <source>
        <strain evidence="7">DSM 14469</strain>
    </source>
</reference>
<dbReference type="CDD" id="cd20491">
    <property type="entry name" value="cupin_KduI_C"/>
    <property type="match status" value="1"/>
</dbReference>
<dbReference type="Pfam" id="PF04962">
    <property type="entry name" value="KduI"/>
    <property type="match status" value="1"/>
</dbReference>
<dbReference type="GO" id="GO:0042840">
    <property type="term" value="P:D-glucuronate catabolic process"/>
    <property type="evidence" value="ECO:0007669"/>
    <property type="project" value="TreeGrafter"/>
</dbReference>
<gene>
    <name evidence="6" type="primary">kduI</name>
    <name evidence="7" type="ORF">BRYFOR_08748</name>
</gene>
<dbReference type="InterPro" id="IPR011051">
    <property type="entry name" value="RmlC_Cupin_sf"/>
</dbReference>
<evidence type="ECO:0000256" key="2">
    <source>
        <dbReference type="ARBA" id="ARBA00008086"/>
    </source>
</evidence>
<dbReference type="PANTHER" id="PTHR38461:SF1">
    <property type="entry name" value="4-DEOXY-L-THREO-5-HEXOSULOSE-URONATE KETOL-ISOMERASE"/>
    <property type="match status" value="1"/>
</dbReference>
<dbReference type="GO" id="GO:0045490">
    <property type="term" value="P:pectin catabolic process"/>
    <property type="evidence" value="ECO:0007669"/>
    <property type="project" value="UniProtKB-UniRule"/>
</dbReference>
<dbReference type="Proteomes" id="UP000005561">
    <property type="component" value="Unassembled WGS sequence"/>
</dbReference>
<dbReference type="PANTHER" id="PTHR38461">
    <property type="entry name" value="4-DEOXY-L-THREO-5-HEXOSULOSE-URONATE KETOL-ISOMERASE"/>
    <property type="match status" value="1"/>
</dbReference>
<keyword evidence="8" id="KW-1185">Reference proteome</keyword>
<accession>C6LJB3</accession>
<dbReference type="NCBIfam" id="NF002091">
    <property type="entry name" value="PRK00924.1"/>
    <property type="match status" value="1"/>
</dbReference>
<dbReference type="CDD" id="cd20294">
    <property type="entry name" value="cupin_KduI_N"/>
    <property type="match status" value="1"/>
</dbReference>
<comment type="function">
    <text evidence="6">Catalyzes the isomerization of 5-dehydro-4-deoxy-D-glucuronate to 3-deoxy-D-glycero-2,5-hexodiulosonate.</text>
</comment>
<feature type="binding site" evidence="6">
    <location>
        <position position="261"/>
    </location>
    <ligand>
        <name>Zn(2+)</name>
        <dbReference type="ChEBI" id="CHEBI:29105"/>
    </ligand>
</feature>
<keyword evidence="3 6" id="KW-0479">Metal-binding</keyword>
<dbReference type="EMBL" id="ACCL02000020">
    <property type="protein sequence ID" value="EET59227.1"/>
    <property type="molecule type" value="Genomic_DNA"/>
</dbReference>
<comment type="catalytic activity">
    <reaction evidence="1 6">
        <text>5-dehydro-4-deoxy-D-glucuronate = 3-deoxy-D-glycero-2,5-hexodiulosonate</text>
        <dbReference type="Rhea" id="RHEA:23896"/>
        <dbReference type="ChEBI" id="CHEBI:17117"/>
        <dbReference type="ChEBI" id="CHEBI:29071"/>
        <dbReference type="EC" id="5.3.1.17"/>
    </reaction>
</comment>
<dbReference type="GO" id="GO:0019698">
    <property type="term" value="P:D-galacturonate catabolic process"/>
    <property type="evidence" value="ECO:0007669"/>
    <property type="project" value="TreeGrafter"/>
</dbReference>
<protein>
    <recommendedName>
        <fullName evidence="6">4-deoxy-L-threo-5-hexosulose-uronate ketol-isomerase</fullName>
        <ecNumber evidence="6">5.3.1.17</ecNumber>
    </recommendedName>
    <alternativeName>
        <fullName evidence="6">5-keto-4-deoxyuronate isomerase</fullName>
    </alternativeName>
    <alternativeName>
        <fullName evidence="6">DKI isomerase</fullName>
    </alternativeName>
</protein>
<dbReference type="InterPro" id="IPR014710">
    <property type="entry name" value="RmlC-like_jellyroll"/>
</dbReference>
<comment type="cofactor">
    <cofactor evidence="6">
        <name>Zn(2+)</name>
        <dbReference type="ChEBI" id="CHEBI:29105"/>
    </cofactor>
    <text evidence="6">Binds 1 zinc ion per subunit.</text>
</comment>
<sequence>MEKRRRIMELRTAASPRDVKHYTTERLREEFLISPVFCRDEIKLVYSHIDRIITGSAMPAEKSLVLTAGQELRAEYFLQRRELGVINIGGPGRILTDGKTWNVGSRDGMYIGMGAKEIIFESEDSGNPAKFYLNSAPAHMSYPTKLIRPEGEPGKGVVIVHPENKVELGSLETSNHRTICKYILPGQVESCQLEMGMTHLEPGSVWNTMPCHTHDRRMEVYLYFDIPEDGFVMHYMGEPTETRHIIVRNEEAVISPSWSIHSGCGSQAYTFIWGMVGENQDFDDMDSIDNRDLR</sequence>
<feature type="binding site" evidence="6">
    <location>
        <position position="214"/>
    </location>
    <ligand>
        <name>Zn(2+)</name>
        <dbReference type="ChEBI" id="CHEBI:29105"/>
    </ligand>
</feature>
<evidence type="ECO:0000256" key="1">
    <source>
        <dbReference type="ARBA" id="ARBA00000552"/>
    </source>
</evidence>
<dbReference type="GO" id="GO:0008270">
    <property type="term" value="F:zinc ion binding"/>
    <property type="evidence" value="ECO:0007669"/>
    <property type="project" value="UniProtKB-UniRule"/>
</dbReference>
<dbReference type="HAMAP" id="MF_00687">
    <property type="entry name" value="KduI"/>
    <property type="match status" value="1"/>
</dbReference>
<name>C6LJB3_9FIRM</name>
<proteinExistence type="inferred from homology"/>
<dbReference type="InterPro" id="IPR021120">
    <property type="entry name" value="KduI/IolB_isomerase"/>
</dbReference>
<evidence type="ECO:0000256" key="4">
    <source>
        <dbReference type="ARBA" id="ARBA00022833"/>
    </source>
</evidence>
<dbReference type="InterPro" id="IPR027449">
    <property type="entry name" value="KduI_N"/>
</dbReference>
<evidence type="ECO:0000256" key="3">
    <source>
        <dbReference type="ARBA" id="ARBA00022723"/>
    </source>
</evidence>
<dbReference type="GO" id="GO:0008697">
    <property type="term" value="F:4-deoxy-L-threo-5-hexosulose-uronate ketol-isomerase activity"/>
    <property type="evidence" value="ECO:0007669"/>
    <property type="project" value="UniProtKB-UniRule"/>
</dbReference>
<dbReference type="PIRSF" id="PIRSF006625">
    <property type="entry name" value="KduI"/>
    <property type="match status" value="1"/>
</dbReference>